<dbReference type="AlphaFoldDB" id="A0A369IZ55"/>
<keyword evidence="2" id="KW-1185">Reference proteome</keyword>
<reference evidence="1" key="1">
    <citation type="submission" date="2018-04" db="EMBL/GenBank/DDBJ databases">
        <title>Whole genome sequencing of Hypsizygus marmoreus.</title>
        <authorList>
            <person name="Choi I.-G."/>
            <person name="Min B."/>
            <person name="Kim J.-G."/>
            <person name="Kim S."/>
            <person name="Oh Y.-L."/>
            <person name="Kong W.-S."/>
            <person name="Park H."/>
            <person name="Jeong J."/>
            <person name="Song E.-S."/>
        </authorList>
    </citation>
    <scope>NUCLEOTIDE SEQUENCE [LARGE SCALE GENOMIC DNA]</scope>
    <source>
        <strain evidence="1">51987-8</strain>
    </source>
</reference>
<sequence length="278" mass="31538">MDGSPKKETFVVMPSNKTIEDAGLILKHNNIPKTAFVPYRKPILQALCEKHKLAVLCRELSHNLLVKGDYITALLEYMDIDVKNNAETLCARAQLVIMMLRLTEITVTNRDISDQGNSSLLMHSKNQTLAPPKQRSFLIKLLIKLYADAKDWWPVKQVEYLCRLDSHLELEGIRQELGQDKKILVIISCNMHNFITCKVLNPQSFQPVFEYAPGYLLSYDIQDLLEDGFLWAMGGTKKRRHMASHVSKFLDIEAAIHDSSEESESSSNSDLGISDGLF</sequence>
<dbReference type="EMBL" id="LUEZ02000091">
    <property type="protein sequence ID" value="RDB14998.1"/>
    <property type="molecule type" value="Genomic_DNA"/>
</dbReference>
<protein>
    <submittedName>
        <fullName evidence="1">Uncharacterized protein</fullName>
    </submittedName>
</protein>
<name>A0A369IZ55_HYPMA</name>
<gene>
    <name evidence="1" type="ORF">Hypma_016134</name>
</gene>
<dbReference type="Proteomes" id="UP000076154">
    <property type="component" value="Unassembled WGS sequence"/>
</dbReference>
<dbReference type="OrthoDB" id="2815938at2759"/>
<evidence type="ECO:0000313" key="1">
    <source>
        <dbReference type="EMBL" id="RDB14998.1"/>
    </source>
</evidence>
<comment type="caution">
    <text evidence="1">The sequence shown here is derived from an EMBL/GenBank/DDBJ whole genome shotgun (WGS) entry which is preliminary data.</text>
</comment>
<evidence type="ECO:0000313" key="2">
    <source>
        <dbReference type="Proteomes" id="UP000076154"/>
    </source>
</evidence>
<organism evidence="1 2">
    <name type="scientific">Hypsizygus marmoreus</name>
    <name type="common">White beech mushroom</name>
    <name type="synonym">Agaricus marmoreus</name>
    <dbReference type="NCBI Taxonomy" id="39966"/>
    <lineage>
        <taxon>Eukaryota</taxon>
        <taxon>Fungi</taxon>
        <taxon>Dikarya</taxon>
        <taxon>Basidiomycota</taxon>
        <taxon>Agaricomycotina</taxon>
        <taxon>Agaricomycetes</taxon>
        <taxon>Agaricomycetidae</taxon>
        <taxon>Agaricales</taxon>
        <taxon>Tricholomatineae</taxon>
        <taxon>Lyophyllaceae</taxon>
        <taxon>Hypsizygus</taxon>
    </lineage>
</organism>
<accession>A0A369IZ55</accession>
<dbReference type="STRING" id="39966.A0A369IZ55"/>
<dbReference type="InParanoid" id="A0A369IZ55"/>
<proteinExistence type="predicted"/>